<evidence type="ECO:0000313" key="1">
    <source>
        <dbReference type="EMBL" id="SHL12603.1"/>
    </source>
</evidence>
<evidence type="ECO:0000313" key="2">
    <source>
        <dbReference type="Proteomes" id="UP000184191"/>
    </source>
</evidence>
<reference evidence="2" key="1">
    <citation type="submission" date="2016-11" db="EMBL/GenBank/DDBJ databases">
        <authorList>
            <person name="Varghese N."/>
            <person name="Submissions S."/>
        </authorList>
    </citation>
    <scope>NUCLEOTIDE SEQUENCE [LARGE SCALE GENOMIC DNA]</scope>
    <source>
        <strain evidence="2">DSM 29327</strain>
    </source>
</reference>
<sequence length="44" mass="4676">MIRTIQVGSCVSIQGIFVGLLTNGLIQIRVGDRVYSGRPVTSVA</sequence>
<name>A0A1M6Y3D0_9RHOB</name>
<keyword evidence="2" id="KW-1185">Reference proteome</keyword>
<dbReference type="Proteomes" id="UP000184191">
    <property type="component" value="Unassembled WGS sequence"/>
</dbReference>
<gene>
    <name evidence="1" type="ORF">SAMN05444414_105170</name>
</gene>
<accession>A0A1M6Y3D0</accession>
<dbReference type="STRING" id="1054996.SAMN05444414_105170"/>
<proteinExistence type="predicted"/>
<organism evidence="1 2">
    <name type="scientific">Roseovarius marisflavi</name>
    <dbReference type="NCBI Taxonomy" id="1054996"/>
    <lineage>
        <taxon>Bacteria</taxon>
        <taxon>Pseudomonadati</taxon>
        <taxon>Pseudomonadota</taxon>
        <taxon>Alphaproteobacteria</taxon>
        <taxon>Rhodobacterales</taxon>
        <taxon>Roseobacteraceae</taxon>
        <taxon>Roseovarius</taxon>
    </lineage>
</organism>
<dbReference type="AlphaFoldDB" id="A0A1M6Y3D0"/>
<protein>
    <submittedName>
        <fullName evidence="1">Uncharacterized protein</fullName>
    </submittedName>
</protein>
<dbReference type="EMBL" id="FRBN01000005">
    <property type="protein sequence ID" value="SHL12603.1"/>
    <property type="molecule type" value="Genomic_DNA"/>
</dbReference>